<dbReference type="InterPro" id="IPR011989">
    <property type="entry name" value="ARM-like"/>
</dbReference>
<feature type="region of interest" description="Disordered" evidence="1">
    <location>
        <begin position="223"/>
        <end position="268"/>
    </location>
</feature>
<dbReference type="InterPro" id="IPR016024">
    <property type="entry name" value="ARM-type_fold"/>
</dbReference>
<proteinExistence type="predicted"/>
<dbReference type="OrthoDB" id="2155261at2759"/>
<dbReference type="GO" id="GO:0003779">
    <property type="term" value="F:actin binding"/>
    <property type="evidence" value="ECO:0007669"/>
    <property type="project" value="InterPro"/>
</dbReference>
<keyword evidence="4" id="KW-1185">Reference proteome</keyword>
<organism evidence="3 4">
    <name type="scientific">Cryomyces minteri</name>
    <dbReference type="NCBI Taxonomy" id="331657"/>
    <lineage>
        <taxon>Eukaryota</taxon>
        <taxon>Fungi</taxon>
        <taxon>Dikarya</taxon>
        <taxon>Ascomycota</taxon>
        <taxon>Pezizomycotina</taxon>
        <taxon>Dothideomycetes</taxon>
        <taxon>Dothideomycetes incertae sedis</taxon>
        <taxon>Cryomyces</taxon>
    </lineage>
</organism>
<dbReference type="GO" id="GO:0030036">
    <property type="term" value="P:actin cytoskeleton organization"/>
    <property type="evidence" value="ECO:0007669"/>
    <property type="project" value="InterPro"/>
</dbReference>
<feature type="region of interest" description="Disordered" evidence="1">
    <location>
        <begin position="1"/>
        <end position="190"/>
    </location>
</feature>
<evidence type="ECO:0000313" key="4">
    <source>
        <dbReference type="Proteomes" id="UP000308768"/>
    </source>
</evidence>
<feature type="domain" description="Formin GTPase-binding" evidence="2">
    <location>
        <begin position="372"/>
        <end position="660"/>
    </location>
</feature>
<comment type="caution">
    <text evidence="3">The sequence shown here is derived from an EMBL/GenBank/DDBJ whole genome shotgun (WGS) entry which is preliminary data.</text>
</comment>
<feature type="region of interest" description="Disordered" evidence="1">
    <location>
        <begin position="282"/>
        <end position="317"/>
    </location>
</feature>
<dbReference type="InterPro" id="IPR010473">
    <property type="entry name" value="GTPase-bd"/>
</dbReference>
<feature type="compositionally biased region" description="Basic and acidic residues" evidence="1">
    <location>
        <begin position="736"/>
        <end position="747"/>
    </location>
</feature>
<dbReference type="SUPFAM" id="SSF48371">
    <property type="entry name" value="ARM repeat"/>
    <property type="match status" value="1"/>
</dbReference>
<feature type="region of interest" description="Disordered" evidence="1">
    <location>
        <begin position="735"/>
        <end position="795"/>
    </location>
</feature>
<accession>A0A4U0XUJ4</accession>
<feature type="region of interest" description="Disordered" evidence="1">
    <location>
        <begin position="414"/>
        <end position="514"/>
    </location>
</feature>
<dbReference type="Pfam" id="PF06371">
    <property type="entry name" value="Drf_GBD"/>
    <property type="match status" value="1"/>
</dbReference>
<dbReference type="EMBL" id="NAJN01000129">
    <property type="protein sequence ID" value="TKA78735.1"/>
    <property type="molecule type" value="Genomic_DNA"/>
</dbReference>
<dbReference type="Gene3D" id="1.25.10.10">
    <property type="entry name" value="Leucine-rich Repeat Variant"/>
    <property type="match status" value="1"/>
</dbReference>
<feature type="compositionally biased region" description="Basic and acidic residues" evidence="1">
    <location>
        <begin position="765"/>
        <end position="777"/>
    </location>
</feature>
<sequence length="933" mass="101639">MDTGATSVVPERPQHKRIKSSVLKSIMVSRSHKRTTSEGTALVQPKSDENNPPYNPHNITKGMPVLPPNHPHAGQRVLEEIPQNVNPPSPKKSKEENDLGLRKKKRSSVNLRSLSRGWTGKNRSAQESQDGTPENGKSSQKRPKKSKSSTSIATMFAKANRSSKNLHETESSMPPKKIENATPPSSASPVTAHVPIWAQFASQPLQETSTITNIPLNDQYQDVNDEIARYTPQDYSPSRQRNFHGHERPSLRRPGAPTQRPKSAYLPSTMASGSFMETLSRKISNDHSRPGSSSRDSIEAQEANGEQNRRGSGGRPVLQRYSSIEERKVSSGSSEPPPSKAGLTIVKRGARVMAAVAAFNGKAKEAEIQKEESKLDAKSIDAAFEAVLDSRNVPENMRQKMRTLNTRIKADFIKQDRGETTNATANGLEKPSKAPPAPQYGSFDGATAPVVSEKLDSTDARSASAKRSRPQSKTFTFSKADLSPPKKQKSESKSRPTSLYIPKSPSSKTMLSQAGPQAVGSWGRKTLNPALPGEFVSYLRTVQAPASVEVGRLHKLRLLLRNETVAWVDAFIQQGGMAEIVALLHRIVAVEWREEHEDALLHEALLCLKGLCTTDLALRELEQVQASLFPALLGMLFDEEKKGPSEFTTRGIIVNLLFTHLAAASASAAKLESRAHTLLAYLADPQKPEDAKPIGFVLDMHQRRPYRVWCKEMSNVTKEVFWIFLHHLNVIPLPPKDQDPSHHDQERNSAGSGEPGTAAAAADQQRQDPTPKKKDSQIDAAPTRHAPPFFPHPRPPVPAAPYIGGVEWDSTLYLAAHLDLLNGLLASLATTAQRNALRAELRASGFEKLAGGTLRTCKEKFYGAVHDGLRTWVAAAEADGWVTAAVRLGRDGGSPRKHKSPAKGGGAEGPPRLELAVEASGGEAGAGVVGEWI</sequence>
<feature type="region of interest" description="Disordered" evidence="1">
    <location>
        <begin position="889"/>
        <end position="912"/>
    </location>
</feature>
<feature type="compositionally biased region" description="Polar residues" evidence="1">
    <location>
        <begin position="121"/>
        <end position="136"/>
    </location>
</feature>
<evidence type="ECO:0000259" key="2">
    <source>
        <dbReference type="SMART" id="SM01140"/>
    </source>
</evidence>
<evidence type="ECO:0000256" key="1">
    <source>
        <dbReference type="SAM" id="MobiDB-lite"/>
    </source>
</evidence>
<feature type="compositionally biased region" description="Basic and acidic residues" evidence="1">
    <location>
        <begin position="92"/>
        <end position="101"/>
    </location>
</feature>
<dbReference type="AlphaFoldDB" id="A0A4U0XUJ4"/>
<name>A0A4U0XUJ4_9PEZI</name>
<evidence type="ECO:0000313" key="3">
    <source>
        <dbReference type="EMBL" id="TKA78735.1"/>
    </source>
</evidence>
<dbReference type="GO" id="GO:0031267">
    <property type="term" value="F:small GTPase binding"/>
    <property type="evidence" value="ECO:0007669"/>
    <property type="project" value="InterPro"/>
</dbReference>
<feature type="compositionally biased region" description="Polar residues" evidence="1">
    <location>
        <begin position="504"/>
        <end position="514"/>
    </location>
</feature>
<gene>
    <name evidence="3" type="ORF">B0A49_02972</name>
</gene>
<reference evidence="3 4" key="1">
    <citation type="submission" date="2017-03" db="EMBL/GenBank/DDBJ databases">
        <title>Genomes of endolithic fungi from Antarctica.</title>
        <authorList>
            <person name="Coleine C."/>
            <person name="Masonjones S."/>
            <person name="Stajich J.E."/>
        </authorList>
    </citation>
    <scope>NUCLEOTIDE SEQUENCE [LARGE SCALE GENOMIC DNA]</scope>
    <source>
        <strain evidence="3 4">CCFEE 5187</strain>
    </source>
</reference>
<dbReference type="SMART" id="SM01140">
    <property type="entry name" value="Drf_GBD"/>
    <property type="match status" value="1"/>
</dbReference>
<protein>
    <recommendedName>
        <fullName evidence="2">Formin GTPase-binding domain-containing protein</fullName>
    </recommendedName>
</protein>
<dbReference type="Proteomes" id="UP000308768">
    <property type="component" value="Unassembled WGS sequence"/>
</dbReference>